<feature type="domain" description="Peptidase S9 prolyl oligopeptidase catalytic" evidence="5">
    <location>
        <begin position="5"/>
        <end position="75"/>
    </location>
</feature>
<evidence type="ECO:0000256" key="4">
    <source>
        <dbReference type="ARBA" id="ARBA00045448"/>
    </source>
</evidence>
<dbReference type="SUPFAM" id="SSF53474">
    <property type="entry name" value="alpha/beta-Hydrolases"/>
    <property type="match status" value="1"/>
</dbReference>
<evidence type="ECO:0000256" key="1">
    <source>
        <dbReference type="ARBA" id="ARBA00005228"/>
    </source>
</evidence>
<evidence type="ECO:0000313" key="6">
    <source>
        <dbReference type="EMBL" id="OMJ22526.1"/>
    </source>
</evidence>
<evidence type="ECO:0000256" key="3">
    <source>
        <dbReference type="ARBA" id="ARBA00042165"/>
    </source>
</evidence>
<keyword evidence="6" id="KW-0645">Protease</keyword>
<sequence>MDVNMPLTQVEVGEWGDVVGDAECFERVKGYSPYELLFRLSKEQIKNLPELLILCGEKDSRVPVWQSMKFICMIRRLMNYDNFEDVKYDKNAYPGIEESRSKNKGRVFVLVDKERGHFESVGVVSDGRKGGYFNDFDPYSHKAIRNLFLLNKE</sequence>
<dbReference type="Gene3D" id="3.40.50.1820">
    <property type="entry name" value="alpha/beta hydrolase"/>
    <property type="match status" value="1"/>
</dbReference>
<dbReference type="OrthoDB" id="248387at2759"/>
<keyword evidence="6" id="KW-0378">Hydrolase</keyword>
<dbReference type="InterPro" id="IPR029058">
    <property type="entry name" value="AB_hydrolase_fold"/>
</dbReference>
<comment type="caution">
    <text evidence="6">The sequence shown here is derived from an EMBL/GenBank/DDBJ whole genome shotgun (WGS) entry which is preliminary data.</text>
</comment>
<dbReference type="GO" id="GO:0008236">
    <property type="term" value="F:serine-type peptidase activity"/>
    <property type="evidence" value="ECO:0007669"/>
    <property type="project" value="InterPro"/>
</dbReference>
<protein>
    <recommendedName>
        <fullName evidence="2">Prolyl endopeptidase-like</fullName>
    </recommendedName>
    <alternativeName>
        <fullName evidence="3">Prolylendopeptidase-like</fullName>
    </alternativeName>
</protein>
<proteinExistence type="inferred from homology"/>
<dbReference type="InterPro" id="IPR001375">
    <property type="entry name" value="Peptidase_S9_cat"/>
</dbReference>
<dbReference type="AlphaFoldDB" id="A0A1R1Y786"/>
<dbReference type="Pfam" id="PF00326">
    <property type="entry name" value="Peptidase_S9"/>
    <property type="match status" value="1"/>
</dbReference>
<comment type="similarity">
    <text evidence="1">Belongs to the peptidase S9A family.</text>
</comment>
<organism evidence="6 7">
    <name type="scientific">Smittium culicis</name>
    <dbReference type="NCBI Taxonomy" id="133412"/>
    <lineage>
        <taxon>Eukaryota</taxon>
        <taxon>Fungi</taxon>
        <taxon>Fungi incertae sedis</taxon>
        <taxon>Zoopagomycota</taxon>
        <taxon>Kickxellomycotina</taxon>
        <taxon>Harpellomycetes</taxon>
        <taxon>Harpellales</taxon>
        <taxon>Legeriomycetaceae</taxon>
        <taxon>Smittium</taxon>
    </lineage>
</organism>
<gene>
    <name evidence="6" type="ORF">AYI69_g5360</name>
</gene>
<dbReference type="Proteomes" id="UP000187429">
    <property type="component" value="Unassembled WGS sequence"/>
</dbReference>
<dbReference type="InterPro" id="IPR051543">
    <property type="entry name" value="Serine_Peptidase_S9A"/>
</dbReference>
<dbReference type="EMBL" id="LSSM01002238">
    <property type="protein sequence ID" value="OMJ22526.1"/>
    <property type="molecule type" value="Genomic_DNA"/>
</dbReference>
<evidence type="ECO:0000259" key="5">
    <source>
        <dbReference type="Pfam" id="PF00326"/>
    </source>
</evidence>
<comment type="function">
    <text evidence="4">Serine peptidase whose precise substrate specificity remains unclear. Does not cleave peptides after a arginine or lysine residue. Regulates trans-Golgi network morphology and sorting by regulating the membrane binding of the AP-1 complex. May play a role in the regulation of synaptic vesicle exocytosis.</text>
</comment>
<reference evidence="7" key="1">
    <citation type="submission" date="2017-01" db="EMBL/GenBank/DDBJ databases">
        <authorList>
            <person name="Wang Y."/>
            <person name="White M."/>
            <person name="Kvist S."/>
            <person name="Moncalvo J.-M."/>
        </authorList>
    </citation>
    <scope>NUCLEOTIDE SEQUENCE [LARGE SCALE GENOMIC DNA]</scope>
    <source>
        <strain evidence="7">ID-206-W2</strain>
    </source>
</reference>
<dbReference type="PANTHER" id="PTHR11757:SF19">
    <property type="entry name" value="PROLYL ENDOPEPTIDASE-LIKE"/>
    <property type="match status" value="1"/>
</dbReference>
<dbReference type="PANTHER" id="PTHR11757">
    <property type="entry name" value="PROTEASE FAMILY S9A OLIGOPEPTIDASE"/>
    <property type="match status" value="1"/>
</dbReference>
<evidence type="ECO:0000313" key="7">
    <source>
        <dbReference type="Proteomes" id="UP000187429"/>
    </source>
</evidence>
<keyword evidence="7" id="KW-1185">Reference proteome</keyword>
<name>A0A1R1Y786_9FUNG</name>
<dbReference type="GO" id="GO:0006508">
    <property type="term" value="P:proteolysis"/>
    <property type="evidence" value="ECO:0007669"/>
    <property type="project" value="UniProtKB-KW"/>
</dbReference>
<evidence type="ECO:0000256" key="2">
    <source>
        <dbReference type="ARBA" id="ARBA00039290"/>
    </source>
</evidence>
<accession>A0A1R1Y786</accession>